<comment type="caution">
    <text evidence="1">The sequence shown here is derived from an EMBL/GenBank/DDBJ whole genome shotgun (WGS) entry which is preliminary data.</text>
</comment>
<proteinExistence type="predicted"/>
<protein>
    <submittedName>
        <fullName evidence="1">Uncharacterized protein</fullName>
    </submittedName>
</protein>
<reference evidence="1 2" key="1">
    <citation type="submission" date="2015-11" db="EMBL/GenBank/DDBJ databases">
        <title>Solirubrum puertoriconensis gen. nov. an environmental bacteria isolated in Puerto Rico.</title>
        <authorList>
            <person name="Cuebas-Irizarry M.F."/>
            <person name="Montalvo-Rodriguez R."/>
        </authorList>
    </citation>
    <scope>NUCLEOTIDE SEQUENCE [LARGE SCALE GENOMIC DNA]</scope>
    <source>
        <strain evidence="1 2">MC1A</strain>
    </source>
</reference>
<dbReference type="OrthoDB" id="915083at2"/>
<dbReference type="Proteomes" id="UP000054223">
    <property type="component" value="Unassembled WGS sequence"/>
</dbReference>
<dbReference type="RefSeq" id="WP_059067293.1">
    <property type="nucleotide sequence ID" value="NZ_LNAL01000003.1"/>
</dbReference>
<gene>
    <name evidence="1" type="ORF">ASU33_16800</name>
</gene>
<accession>A0A9X0HNL6</accession>
<keyword evidence="2" id="KW-1185">Reference proteome</keyword>
<dbReference type="AlphaFoldDB" id="A0A9X0HNL6"/>
<organism evidence="1 2">
    <name type="scientific">Solirubrum puertoriconensis</name>
    <dbReference type="NCBI Taxonomy" id="1751427"/>
    <lineage>
        <taxon>Bacteria</taxon>
        <taxon>Pseudomonadati</taxon>
        <taxon>Bacteroidota</taxon>
        <taxon>Cytophagia</taxon>
        <taxon>Cytophagales</taxon>
    </lineage>
</organism>
<dbReference type="EMBL" id="LNAL01000003">
    <property type="protein sequence ID" value="KUG09387.1"/>
    <property type="molecule type" value="Genomic_DNA"/>
</dbReference>
<evidence type="ECO:0000313" key="2">
    <source>
        <dbReference type="Proteomes" id="UP000054223"/>
    </source>
</evidence>
<name>A0A9X0HNL6_SOLP1</name>
<sequence>MIEPLNIVPKQDLVPVMDPSTEISADDVNQIVDRLNQLISVVNKLQSGGSTTGPVYNTVQTATATCGSGYTGSKTITVGAGQYSGSTQAEANTKAYNAALQQAQGQLVCTPIATTPPANTTPAAPTVSFNTSTRVLSATHALGTTELEYRVSGGAAQPYAAQSIDNSAHAAGKWEFRVKAATGRNASSWAPSPAISAVAAPTFSTYNVIYGGNSNVEHRGDSYPARTAAFLSGEGDYLHYNGGVSGWGIDNMLGDFANRVTNRMVSGRGNIVVGMEGTNSLGDQGFWDKATQSLTAGGNAYVDKVKQWVQQCYAAGAWKVFWISTLPKTVVPGWGSGWDQEGRLHKATNLRLKNELAALGATYIDLDGGKSLIGSQGAADFGGDTDYSSYQPILTSPLIGGSYDVTGYLADNNPYYGETGGNRHMLVHLKDKGFDVLGRIVADYILNLTKGVALPDRSTYGAAAPPTSSIQAIDWKNVAGIATYDAANKRVGINGNASYAGGATTTKGIGASATDYKGIPGLRGIQYVTTGQTGSMFIGISDAPTGTSFTDLKIGLEFGGSEFNKWTFAQSLGTIRPFTSTPGATWDFALWVYTDRVEAYFGTETAPMATWNIAVNFPCWLDVAMSITSNYVQNPRIEAANVVDVPTF</sequence>
<dbReference type="SUPFAM" id="SSF52266">
    <property type="entry name" value="SGNH hydrolase"/>
    <property type="match status" value="1"/>
</dbReference>
<dbReference type="InterPro" id="IPR036514">
    <property type="entry name" value="SGNH_hydro_sf"/>
</dbReference>
<dbReference type="GO" id="GO:0016788">
    <property type="term" value="F:hydrolase activity, acting on ester bonds"/>
    <property type="evidence" value="ECO:0007669"/>
    <property type="project" value="UniProtKB-ARBA"/>
</dbReference>
<evidence type="ECO:0000313" key="1">
    <source>
        <dbReference type="EMBL" id="KUG09387.1"/>
    </source>
</evidence>
<dbReference type="Gene3D" id="3.40.50.1110">
    <property type="entry name" value="SGNH hydrolase"/>
    <property type="match status" value="1"/>
</dbReference>